<gene>
    <name evidence="1" type="ORF">INT47_013189</name>
</gene>
<dbReference type="InterPro" id="IPR036412">
    <property type="entry name" value="HAD-like_sf"/>
</dbReference>
<dbReference type="EMBL" id="JAEPRD010000220">
    <property type="protein sequence ID" value="KAG2193721.1"/>
    <property type="molecule type" value="Genomic_DNA"/>
</dbReference>
<dbReference type="InterPro" id="IPR023198">
    <property type="entry name" value="PGP-like_dom2"/>
</dbReference>
<comment type="caution">
    <text evidence="1">The sequence shown here is derived from an EMBL/GenBank/DDBJ whole genome shotgun (WGS) entry which is preliminary data.</text>
</comment>
<dbReference type="SFLD" id="SFLDG01129">
    <property type="entry name" value="C1.5:_HAD__Beta-PGM__Phosphata"/>
    <property type="match status" value="1"/>
</dbReference>
<dbReference type="SUPFAM" id="SSF56784">
    <property type="entry name" value="HAD-like"/>
    <property type="match status" value="1"/>
</dbReference>
<keyword evidence="2" id="KW-1185">Reference proteome</keyword>
<dbReference type="NCBIfam" id="TIGR01509">
    <property type="entry name" value="HAD-SF-IA-v3"/>
    <property type="match status" value="1"/>
</dbReference>
<dbReference type="InterPro" id="IPR023214">
    <property type="entry name" value="HAD_sf"/>
</dbReference>
<dbReference type="GO" id="GO:0050308">
    <property type="term" value="F:sugar-phosphatase activity"/>
    <property type="evidence" value="ECO:0007669"/>
    <property type="project" value="TreeGrafter"/>
</dbReference>
<proteinExistence type="predicted"/>
<dbReference type="Gene3D" id="1.10.150.240">
    <property type="entry name" value="Putative phosphatase, domain 2"/>
    <property type="match status" value="1"/>
</dbReference>
<evidence type="ECO:0000313" key="1">
    <source>
        <dbReference type="EMBL" id="KAG2193721.1"/>
    </source>
</evidence>
<sequence>MTPPANTHYYRTKGFIYDLDGTLIDTIPLVERHWHQFAIEHGLDGNKANSGDKSRPEHADMFEKKLAEESEGVSILPGVSALLQKTPIHKWGICTGGNQYMARKRLEQCQIHTPDAFVCGDMVSKGKPDPEGYSRVAKELGLEGKDVIVFEDAPSGVKSARAAGATVIACATTHSVDQLKEAGAHSVVHFLTDVDFTSLPDGTFEVEVKNAL</sequence>
<dbReference type="AlphaFoldDB" id="A0A8H7QJP2"/>
<evidence type="ECO:0000313" key="2">
    <source>
        <dbReference type="Proteomes" id="UP000603453"/>
    </source>
</evidence>
<dbReference type="InterPro" id="IPR006439">
    <property type="entry name" value="HAD-SF_hydro_IA"/>
</dbReference>
<accession>A0A8H7QJP2</accession>
<dbReference type="InterPro" id="IPR051806">
    <property type="entry name" value="HAD-like_SPP"/>
</dbReference>
<dbReference type="PANTHER" id="PTHR43481:SF4">
    <property type="entry name" value="GLYCEROL-1-PHOSPHATE PHOSPHOHYDROLASE 1-RELATED"/>
    <property type="match status" value="1"/>
</dbReference>
<dbReference type="Proteomes" id="UP000603453">
    <property type="component" value="Unassembled WGS sequence"/>
</dbReference>
<protein>
    <submittedName>
        <fullName evidence="1">Uncharacterized protein</fullName>
    </submittedName>
</protein>
<dbReference type="SFLD" id="SFLDS00003">
    <property type="entry name" value="Haloacid_Dehalogenase"/>
    <property type="match status" value="1"/>
</dbReference>
<reference evidence="1" key="1">
    <citation type="submission" date="2020-12" db="EMBL/GenBank/DDBJ databases">
        <title>Metabolic potential, ecology and presence of endohyphal bacteria is reflected in genomic diversity of Mucoromycotina.</title>
        <authorList>
            <person name="Muszewska A."/>
            <person name="Okrasinska A."/>
            <person name="Steczkiewicz K."/>
            <person name="Drgas O."/>
            <person name="Orlowska M."/>
            <person name="Perlinska-Lenart U."/>
            <person name="Aleksandrzak-Piekarczyk T."/>
            <person name="Szatraj K."/>
            <person name="Zielenkiewicz U."/>
            <person name="Pilsyk S."/>
            <person name="Malc E."/>
            <person name="Mieczkowski P."/>
            <person name="Kruszewska J.S."/>
            <person name="Biernat P."/>
            <person name="Pawlowska J."/>
        </authorList>
    </citation>
    <scope>NUCLEOTIDE SEQUENCE</scope>
    <source>
        <strain evidence="1">WA0000017839</strain>
    </source>
</reference>
<dbReference type="OrthoDB" id="40579at2759"/>
<dbReference type="Pfam" id="PF00702">
    <property type="entry name" value="Hydrolase"/>
    <property type="match status" value="1"/>
</dbReference>
<organism evidence="1 2">
    <name type="scientific">Mucor saturninus</name>
    <dbReference type="NCBI Taxonomy" id="64648"/>
    <lineage>
        <taxon>Eukaryota</taxon>
        <taxon>Fungi</taxon>
        <taxon>Fungi incertae sedis</taxon>
        <taxon>Mucoromycota</taxon>
        <taxon>Mucoromycotina</taxon>
        <taxon>Mucoromycetes</taxon>
        <taxon>Mucorales</taxon>
        <taxon>Mucorineae</taxon>
        <taxon>Mucoraceae</taxon>
        <taxon>Mucor</taxon>
    </lineage>
</organism>
<dbReference type="Gene3D" id="3.40.50.1000">
    <property type="entry name" value="HAD superfamily/HAD-like"/>
    <property type="match status" value="1"/>
</dbReference>
<name>A0A8H7QJP2_9FUNG</name>
<dbReference type="PANTHER" id="PTHR43481">
    <property type="entry name" value="FRUCTOSE-1-PHOSPHATE PHOSPHATASE"/>
    <property type="match status" value="1"/>
</dbReference>